<dbReference type="Gene3D" id="3.30.830.10">
    <property type="entry name" value="Metalloenzyme, LuxS/M16 peptidase-like"/>
    <property type="match status" value="4"/>
</dbReference>
<name>A0A6B1DWD8_9CHLR</name>
<sequence length="935" mass="103768">MHRRKSFQVAVLLIGLIILLGLAGGALPTEAGSPEQALLEQVQVWQLENGIQVVLAPAVGSGLSTVNVWVGAGAAQDPPDRQGLAHYLEHMVLKGPEQSPNQARNWVESRGGYINAYTYSDYTEYHVVIPSEHTHFAIDLLADLVTSRNFSHPDMETERSVVLRERDRREDDPSTNLWDNSGRLLFGSNSFGFPIVGTVESIKSITRTDLAQWAERFYVPGNMTVVVVGDGDRASLLEQVKSSFGTIEPGPLPPVVIPAMATPRDYQQHTLEHAGELERLALAWAVPALQDLEDLATKEVLAYLLSWELDHEHGTTNVDYNLTLAPGLLLLEFEFPNYIDSGEVQDDVLTDLAYVLSGHVYREHMALAKKWLIDDLMSRRLTSADFANQLGRFAITTGDPLDALAYIDHVQRVGKRQLLAMARELVPVESRLELRLVDKDDEAGEFVAAYLHSGPWEETWALSFHRMLDDMRLVVSNIGSQLSVRTMKLVVWIRSMQWNMFLAKGNLLEEGDVLVLDNGMRILLLPDSATNFVEVHVLVGTGVGMETADEAGISRFMNDFLLYWLDDDHFRRLDASSTTGAGFDSTSLTLLATETSWPAALPPFLKYITEPEWIGWQMEGHRSDVVQKIRARDEIPFVAARLQLRTALFGEGGYANPRTGTIETVSSFSIEDMIRFHGKFFVPENMVVVAAGNFEPKLMAATLAHTLSKLNPAVGLSGHEPVAAESKAGNLPDPFRVPAGSELAEASPQAVVRTTTDWEGIQLAWILMGFPGPGIADDDFATFLVLNSVLGRGSSSRLFAHFREQEGYAYDLGSFVRWLKYGSFMIFYAQVLPGDIDQFVDTAVAEVHAIVSEGIPPEELEAAIAREVGAHLRYREWIGDRAFHRGLDVLYGVDFDVDGDFATKLENVSMDDIRDMAQRLLVEYYVSEIVPAVNP</sequence>
<dbReference type="GO" id="GO:0046872">
    <property type="term" value="F:metal ion binding"/>
    <property type="evidence" value="ECO:0007669"/>
    <property type="project" value="InterPro"/>
</dbReference>
<evidence type="ECO:0000259" key="3">
    <source>
        <dbReference type="Pfam" id="PF05193"/>
    </source>
</evidence>
<feature type="domain" description="Peptidase M16 N-terminal" evidence="2">
    <location>
        <begin position="63"/>
        <end position="178"/>
    </location>
</feature>
<dbReference type="InterPro" id="IPR007863">
    <property type="entry name" value="Peptidase_M16_C"/>
</dbReference>
<dbReference type="Pfam" id="PF00675">
    <property type="entry name" value="Peptidase_M16"/>
    <property type="match status" value="1"/>
</dbReference>
<dbReference type="AlphaFoldDB" id="A0A6B1DWD8"/>
<comment type="similarity">
    <text evidence="1">Belongs to the peptidase M16 family.</text>
</comment>
<feature type="domain" description="Peptidase M16 C-terminal" evidence="3">
    <location>
        <begin position="667"/>
        <end position="865"/>
    </location>
</feature>
<dbReference type="InterPro" id="IPR011765">
    <property type="entry name" value="Pept_M16_N"/>
</dbReference>
<evidence type="ECO:0000256" key="1">
    <source>
        <dbReference type="ARBA" id="ARBA00007261"/>
    </source>
</evidence>
<accession>A0A6B1DWD8</accession>
<proteinExistence type="inferred from homology"/>
<evidence type="ECO:0000313" key="4">
    <source>
        <dbReference type="EMBL" id="MYD91297.1"/>
    </source>
</evidence>
<organism evidence="4">
    <name type="scientific">Caldilineaceae bacterium SB0662_bin_9</name>
    <dbReference type="NCBI Taxonomy" id="2605258"/>
    <lineage>
        <taxon>Bacteria</taxon>
        <taxon>Bacillati</taxon>
        <taxon>Chloroflexota</taxon>
        <taxon>Caldilineae</taxon>
        <taxon>Caldilineales</taxon>
        <taxon>Caldilineaceae</taxon>
    </lineage>
</organism>
<dbReference type="EMBL" id="VXPY01000094">
    <property type="protein sequence ID" value="MYD91297.1"/>
    <property type="molecule type" value="Genomic_DNA"/>
</dbReference>
<comment type="caution">
    <text evidence="4">The sequence shown here is derived from an EMBL/GenBank/DDBJ whole genome shotgun (WGS) entry which is preliminary data.</text>
</comment>
<protein>
    <submittedName>
        <fullName evidence="4">Insulinase family protein</fullName>
    </submittedName>
</protein>
<dbReference type="Pfam" id="PF05193">
    <property type="entry name" value="Peptidase_M16_C"/>
    <property type="match status" value="2"/>
</dbReference>
<dbReference type="SUPFAM" id="SSF63411">
    <property type="entry name" value="LuxS/MPP-like metallohydrolase"/>
    <property type="match status" value="4"/>
</dbReference>
<evidence type="ECO:0000259" key="2">
    <source>
        <dbReference type="Pfam" id="PF00675"/>
    </source>
</evidence>
<dbReference type="InterPro" id="IPR011249">
    <property type="entry name" value="Metalloenz_LuxS/M16"/>
</dbReference>
<gene>
    <name evidence="4" type="ORF">F4Y08_13330</name>
</gene>
<dbReference type="InterPro" id="IPR050361">
    <property type="entry name" value="MPP/UQCRC_Complex"/>
</dbReference>
<reference evidence="4" key="1">
    <citation type="submission" date="2019-09" db="EMBL/GenBank/DDBJ databases">
        <title>Characterisation of the sponge microbiome using genome-centric metagenomics.</title>
        <authorList>
            <person name="Engelberts J.P."/>
            <person name="Robbins S.J."/>
            <person name="De Goeij J.M."/>
            <person name="Aranda M."/>
            <person name="Bell S.C."/>
            <person name="Webster N.S."/>
        </authorList>
    </citation>
    <scope>NUCLEOTIDE SEQUENCE</scope>
    <source>
        <strain evidence="4">SB0662_bin_9</strain>
    </source>
</reference>
<feature type="domain" description="Peptidase M16 C-terminal" evidence="3">
    <location>
        <begin position="204"/>
        <end position="306"/>
    </location>
</feature>
<dbReference type="PANTHER" id="PTHR11851">
    <property type="entry name" value="METALLOPROTEASE"/>
    <property type="match status" value="1"/>
</dbReference>
<dbReference type="PANTHER" id="PTHR11851:SF49">
    <property type="entry name" value="MITOCHONDRIAL-PROCESSING PEPTIDASE SUBUNIT ALPHA"/>
    <property type="match status" value="1"/>
</dbReference>